<protein>
    <submittedName>
        <fullName evidence="4">ISPsy14, transposase</fullName>
    </submittedName>
</protein>
<dbReference type="AlphaFoldDB" id="A0A0P9V5Q7"/>
<reference evidence="4 5" key="1">
    <citation type="submission" date="2015-09" db="EMBL/GenBank/DDBJ databases">
        <title>Genome announcement of multiple Pseudomonas syringae strains.</title>
        <authorList>
            <person name="Thakur S."/>
            <person name="Wang P.W."/>
            <person name="Gong Y."/>
            <person name="Weir B.S."/>
            <person name="Guttman D.S."/>
        </authorList>
    </citation>
    <scope>NUCLEOTIDE SEQUENCE [LARGE SCALE GENOMIC DNA]</scope>
    <source>
        <strain evidence="4 5">ICMP4455</strain>
    </source>
</reference>
<dbReference type="GO" id="GO:0015074">
    <property type="term" value="P:DNA integration"/>
    <property type="evidence" value="ECO:0007669"/>
    <property type="project" value="InterPro"/>
</dbReference>
<feature type="region of interest" description="Disordered" evidence="1">
    <location>
        <begin position="402"/>
        <end position="428"/>
    </location>
</feature>
<dbReference type="InterPro" id="IPR017895">
    <property type="entry name" value="HTH_IS408/IS1162_type"/>
</dbReference>
<feature type="compositionally biased region" description="Polar residues" evidence="1">
    <location>
        <begin position="544"/>
        <end position="553"/>
    </location>
</feature>
<evidence type="ECO:0000313" key="4">
    <source>
        <dbReference type="EMBL" id="KPX33358.1"/>
    </source>
</evidence>
<accession>A0A0P9V5Q7</accession>
<dbReference type="InterPro" id="IPR001584">
    <property type="entry name" value="Integrase_cat-core"/>
</dbReference>
<dbReference type="Proteomes" id="UP000050490">
    <property type="component" value="Unassembled WGS sequence"/>
</dbReference>
<feature type="compositionally biased region" description="Basic and acidic residues" evidence="1">
    <location>
        <begin position="414"/>
        <end position="428"/>
    </location>
</feature>
<evidence type="ECO:0000259" key="3">
    <source>
        <dbReference type="PROSITE" id="PS50994"/>
    </source>
</evidence>
<feature type="region of interest" description="Disordered" evidence="1">
    <location>
        <begin position="544"/>
        <end position="570"/>
    </location>
</feature>
<dbReference type="EMBL" id="LJQI01000133">
    <property type="protein sequence ID" value="KPX33358.1"/>
    <property type="molecule type" value="Genomic_DNA"/>
</dbReference>
<dbReference type="Pfam" id="PF22483">
    <property type="entry name" value="Mu-transpos_C_2"/>
    <property type="match status" value="1"/>
</dbReference>
<dbReference type="PROSITE" id="PS50532">
    <property type="entry name" value="HTH_IS408"/>
    <property type="match status" value="1"/>
</dbReference>
<evidence type="ECO:0000256" key="1">
    <source>
        <dbReference type="SAM" id="MobiDB-lite"/>
    </source>
</evidence>
<dbReference type="NCBIfam" id="NF033546">
    <property type="entry name" value="transpos_IS21"/>
    <property type="match status" value="1"/>
</dbReference>
<evidence type="ECO:0000259" key="2">
    <source>
        <dbReference type="PROSITE" id="PS50532"/>
    </source>
</evidence>
<name>A0A0P9V5Q7_PSEA0</name>
<dbReference type="PANTHER" id="PTHR35004:SF8">
    <property type="entry name" value="TRANSPOSASE RV3428C-RELATED"/>
    <property type="match status" value="1"/>
</dbReference>
<dbReference type="PROSITE" id="PS50994">
    <property type="entry name" value="INTEGRASE"/>
    <property type="match status" value="1"/>
</dbReference>
<dbReference type="PATRIC" id="fig|129137.4.peg.3891"/>
<organism evidence="4 5">
    <name type="scientific">Pseudomonas amygdali pv. eriobotryae</name>
    <dbReference type="NCBI Taxonomy" id="129137"/>
    <lineage>
        <taxon>Bacteria</taxon>
        <taxon>Pseudomonadati</taxon>
        <taxon>Pseudomonadota</taxon>
        <taxon>Gammaproteobacteria</taxon>
        <taxon>Pseudomonadales</taxon>
        <taxon>Pseudomonadaceae</taxon>
        <taxon>Pseudomonas</taxon>
        <taxon>Pseudomonas amygdali</taxon>
    </lineage>
</organism>
<gene>
    <name evidence="4" type="ORF">ALO70_100893</name>
</gene>
<dbReference type="PANTHER" id="PTHR35004">
    <property type="entry name" value="TRANSPOSASE RV3428C-RELATED"/>
    <property type="match status" value="1"/>
</dbReference>
<dbReference type="InterPro" id="IPR054353">
    <property type="entry name" value="IstA-like_C"/>
</dbReference>
<sequence length="570" mass="64720">MHAQAGGNAGLFTTIGLFYRSEEVVVERISMRKIREVLRLKFDAGLSVRKIAASLRISSGSAGNYLHRFNACGLTWPTSLSDAELERCLFPPVPTAPSDQRPMPDWAWAHAELRRPGVTLALLWQEYRLAHPQGFQYSWFCEHYRLWAAKVDVVMRQEHRAGEKLFVDYAGQTVPIIDRRTGEIRQAQIFVAVLGASSYTFAEATWSQKLPDWLGSHARCFAFFGGTAQILVPDNLRSGVTKAHRYEPDINPSYRDLAEHYGVAVLPARSRKPKDKAKVEVGVQVVERWILAVLRNRQFFSLGELNTAIGLLLDRLNQKPFKKLPGSRRSAFETLDQPVLQALPEHPYVYAEWKKVRVHIDYHVEVDGHFYSVPYQLVKHQLEVRLTAQTVECFHANQRVASHLRSQHKGRHTTHTEHMPKSHREHAEWTPQRLIRWAEQTGPNTAGVITYILKRRIHPQHGFRACLGILRLSKQHGEARLEAAASVRWHWAHAATKASSRSCAKGWNACRWPSKTCRCCPTSTSTCVARATTTDLKKELRNATESNARQATNLAPARHDQVAGRTTRNA</sequence>
<feature type="domain" description="Integrase catalytic" evidence="3">
    <location>
        <begin position="157"/>
        <end position="339"/>
    </location>
</feature>
<evidence type="ECO:0000313" key="5">
    <source>
        <dbReference type="Proteomes" id="UP000050490"/>
    </source>
</evidence>
<proteinExistence type="predicted"/>
<comment type="caution">
    <text evidence="4">The sequence shown here is derived from an EMBL/GenBank/DDBJ whole genome shotgun (WGS) entry which is preliminary data.</text>
</comment>
<feature type="domain" description="HTH IS408-type" evidence="2">
    <location>
        <begin position="34"/>
        <end position="113"/>
    </location>
</feature>